<dbReference type="PaxDb" id="3880-AES59300"/>
<keyword evidence="3" id="KW-1185">Reference proteome</keyword>
<dbReference type="EnsemblPlants" id="AES59300">
    <property type="protein sequence ID" value="AES59300"/>
    <property type="gene ID" value="MTR_1g017850"/>
</dbReference>
<dbReference type="HOGENOM" id="CLU_1629523_0_0_1"/>
<reference evidence="2" key="3">
    <citation type="submission" date="2015-04" db="UniProtKB">
        <authorList>
            <consortium name="EnsemblPlants"/>
        </authorList>
    </citation>
    <scope>IDENTIFICATION</scope>
    <source>
        <strain evidence="2">cv. Jemalong A17</strain>
    </source>
</reference>
<evidence type="ECO:0000313" key="3">
    <source>
        <dbReference type="Proteomes" id="UP000002051"/>
    </source>
</evidence>
<evidence type="ECO:0000313" key="2">
    <source>
        <dbReference type="EnsemblPlants" id="AES59300"/>
    </source>
</evidence>
<sequence length="163" mass="18971">MLALVYRKLLPCEITQQHSPDEKRYMLHHSTVMKLSTAKAGYAYHHQMIHLHQHNQQPEIKIGIKDSNQSHELKNINVTWKIKTVASKGLTFSYFFHGLWLAVTTTLKDQVKLNEMINTFKALISTKKEATTTKKNVTAEEISHKLFEQVIKLSKNPKDYIHY</sequence>
<organism evidence="1 3">
    <name type="scientific">Medicago truncatula</name>
    <name type="common">Barrel medic</name>
    <name type="synonym">Medicago tribuloides</name>
    <dbReference type="NCBI Taxonomy" id="3880"/>
    <lineage>
        <taxon>Eukaryota</taxon>
        <taxon>Viridiplantae</taxon>
        <taxon>Streptophyta</taxon>
        <taxon>Embryophyta</taxon>
        <taxon>Tracheophyta</taxon>
        <taxon>Spermatophyta</taxon>
        <taxon>Magnoliopsida</taxon>
        <taxon>eudicotyledons</taxon>
        <taxon>Gunneridae</taxon>
        <taxon>Pentapetalae</taxon>
        <taxon>rosids</taxon>
        <taxon>fabids</taxon>
        <taxon>Fabales</taxon>
        <taxon>Fabaceae</taxon>
        <taxon>Papilionoideae</taxon>
        <taxon>50 kb inversion clade</taxon>
        <taxon>NPAAA clade</taxon>
        <taxon>Hologalegina</taxon>
        <taxon>IRL clade</taxon>
        <taxon>Trifolieae</taxon>
        <taxon>Medicago</taxon>
    </lineage>
</organism>
<reference evidence="1 3" key="2">
    <citation type="journal article" date="2014" name="BMC Genomics">
        <title>An improved genome release (version Mt4.0) for the model legume Medicago truncatula.</title>
        <authorList>
            <person name="Tang H."/>
            <person name="Krishnakumar V."/>
            <person name="Bidwell S."/>
            <person name="Rosen B."/>
            <person name="Chan A."/>
            <person name="Zhou S."/>
            <person name="Gentzbittel L."/>
            <person name="Childs K.L."/>
            <person name="Yandell M."/>
            <person name="Gundlach H."/>
            <person name="Mayer K.F."/>
            <person name="Schwartz D.C."/>
            <person name="Town C.D."/>
        </authorList>
    </citation>
    <scope>GENOME REANNOTATION</scope>
    <source>
        <strain evidence="2 3">cv. Jemalong A17</strain>
    </source>
</reference>
<evidence type="ECO:0000313" key="1">
    <source>
        <dbReference type="EMBL" id="AES59300.1"/>
    </source>
</evidence>
<protein>
    <submittedName>
        <fullName evidence="1 2">Uncharacterized protein</fullName>
    </submittedName>
</protein>
<proteinExistence type="predicted"/>
<name>G7IBB6_MEDTR</name>
<gene>
    <name evidence="1" type="ordered locus">MTR_1g017850</name>
</gene>
<accession>G7IBB6</accession>
<dbReference type="EMBL" id="CM001217">
    <property type="protein sequence ID" value="AES59300.1"/>
    <property type="molecule type" value="Genomic_DNA"/>
</dbReference>
<reference evidence="1 3" key="1">
    <citation type="journal article" date="2011" name="Nature">
        <title>The Medicago genome provides insight into the evolution of rhizobial symbioses.</title>
        <authorList>
            <person name="Young N.D."/>
            <person name="Debelle F."/>
            <person name="Oldroyd G.E."/>
            <person name="Geurts R."/>
            <person name="Cannon S.B."/>
            <person name="Udvardi M.K."/>
            <person name="Benedito V.A."/>
            <person name="Mayer K.F."/>
            <person name="Gouzy J."/>
            <person name="Schoof H."/>
            <person name="Van de Peer Y."/>
            <person name="Proost S."/>
            <person name="Cook D.R."/>
            <person name="Meyers B.C."/>
            <person name="Spannagl M."/>
            <person name="Cheung F."/>
            <person name="De Mita S."/>
            <person name="Krishnakumar V."/>
            <person name="Gundlach H."/>
            <person name="Zhou S."/>
            <person name="Mudge J."/>
            <person name="Bharti A.K."/>
            <person name="Murray J.D."/>
            <person name="Naoumkina M.A."/>
            <person name="Rosen B."/>
            <person name="Silverstein K.A."/>
            <person name="Tang H."/>
            <person name="Rombauts S."/>
            <person name="Zhao P.X."/>
            <person name="Zhou P."/>
            <person name="Barbe V."/>
            <person name="Bardou P."/>
            <person name="Bechner M."/>
            <person name="Bellec A."/>
            <person name="Berger A."/>
            <person name="Berges H."/>
            <person name="Bidwell S."/>
            <person name="Bisseling T."/>
            <person name="Choisne N."/>
            <person name="Couloux A."/>
            <person name="Denny R."/>
            <person name="Deshpande S."/>
            <person name="Dai X."/>
            <person name="Doyle J.J."/>
            <person name="Dudez A.M."/>
            <person name="Farmer A.D."/>
            <person name="Fouteau S."/>
            <person name="Franken C."/>
            <person name="Gibelin C."/>
            <person name="Gish J."/>
            <person name="Goldstein S."/>
            <person name="Gonzalez A.J."/>
            <person name="Green P.J."/>
            <person name="Hallab A."/>
            <person name="Hartog M."/>
            <person name="Hua A."/>
            <person name="Humphray S.J."/>
            <person name="Jeong D.H."/>
            <person name="Jing Y."/>
            <person name="Jocker A."/>
            <person name="Kenton S.M."/>
            <person name="Kim D.J."/>
            <person name="Klee K."/>
            <person name="Lai H."/>
            <person name="Lang C."/>
            <person name="Lin S."/>
            <person name="Macmil S.L."/>
            <person name="Magdelenat G."/>
            <person name="Matthews L."/>
            <person name="McCorrison J."/>
            <person name="Monaghan E.L."/>
            <person name="Mun J.H."/>
            <person name="Najar F.Z."/>
            <person name="Nicholson C."/>
            <person name="Noirot C."/>
            <person name="O'Bleness M."/>
            <person name="Paule C.R."/>
            <person name="Poulain J."/>
            <person name="Prion F."/>
            <person name="Qin B."/>
            <person name="Qu C."/>
            <person name="Retzel E.F."/>
            <person name="Riddle C."/>
            <person name="Sallet E."/>
            <person name="Samain S."/>
            <person name="Samson N."/>
            <person name="Sanders I."/>
            <person name="Saurat O."/>
            <person name="Scarpelli C."/>
            <person name="Schiex T."/>
            <person name="Segurens B."/>
            <person name="Severin A.J."/>
            <person name="Sherrier D.J."/>
            <person name="Shi R."/>
            <person name="Sims S."/>
            <person name="Singer S.R."/>
            <person name="Sinharoy S."/>
            <person name="Sterck L."/>
            <person name="Viollet A."/>
            <person name="Wang B.B."/>
            <person name="Wang K."/>
            <person name="Wang M."/>
            <person name="Wang X."/>
            <person name="Warfsmann J."/>
            <person name="Weissenbach J."/>
            <person name="White D.D."/>
            <person name="White J.D."/>
            <person name="Wiley G.B."/>
            <person name="Wincker P."/>
            <person name="Xing Y."/>
            <person name="Yang L."/>
            <person name="Yao Z."/>
            <person name="Ying F."/>
            <person name="Zhai J."/>
            <person name="Zhou L."/>
            <person name="Zuber A."/>
            <person name="Denarie J."/>
            <person name="Dixon R.A."/>
            <person name="May G.D."/>
            <person name="Schwartz D.C."/>
            <person name="Rogers J."/>
            <person name="Quetier F."/>
            <person name="Town C.D."/>
            <person name="Roe B.A."/>
        </authorList>
    </citation>
    <scope>NUCLEOTIDE SEQUENCE [LARGE SCALE GENOMIC DNA]</scope>
    <source>
        <strain evidence="1">A17</strain>
        <strain evidence="2 3">cv. Jemalong A17</strain>
    </source>
</reference>
<dbReference type="AlphaFoldDB" id="G7IBB6"/>
<dbReference type="Proteomes" id="UP000002051">
    <property type="component" value="Unassembled WGS sequence"/>
</dbReference>